<name>A0A2S5J589_CAMHY</name>
<dbReference type="SUPFAM" id="SSF52540">
    <property type="entry name" value="P-loop containing nucleoside triphosphate hydrolases"/>
    <property type="match status" value="1"/>
</dbReference>
<comment type="caution">
    <text evidence="1">The sequence shown here is derived from an EMBL/GenBank/DDBJ whole genome shotgun (WGS) entry which is preliminary data.</text>
</comment>
<sequence>MNTLEGNIFKFLNESSLKKGDFKKEHKFLIEGFLPEELITMIYSAGGSGKSFLSFAIAKRMCELGKKVFYVDFDNPVSVLKERHIDKLLIEKYENLRYIQRSSLQMPPFDLVMHLEASAIKGMYKDCVFFLDSLINFCDLFNDNRLMRLFDALKNMREAGATIIVLHHANKDGKNYQGSTCIRNAIDCMYKLNQRPANENELNFFLEVQKERAAIIDSSFCLDTTSLDLATLEKDIAMMSEYEFGFSAKAVKLLKEQESLNKTEFLSLLGHEKDDKTARECLDKFDGKLWYSQKVGKSIFYSCKKPNHTSTIITTIAKEPENLLFDSCKIVGA</sequence>
<organism evidence="1 2">
    <name type="scientific">Campylobacter hyointestinalis subsp. hyointestinalis</name>
    <dbReference type="NCBI Taxonomy" id="91352"/>
    <lineage>
        <taxon>Bacteria</taxon>
        <taxon>Pseudomonadati</taxon>
        <taxon>Campylobacterota</taxon>
        <taxon>Epsilonproteobacteria</taxon>
        <taxon>Campylobacterales</taxon>
        <taxon>Campylobacteraceae</taxon>
        <taxon>Campylobacter</taxon>
    </lineage>
</organism>
<dbReference type="RefSeq" id="WP_104064292.1">
    <property type="nucleotide sequence ID" value="NZ_NIQE01000004.1"/>
</dbReference>
<dbReference type="EMBL" id="NIQP01000003">
    <property type="protein sequence ID" value="PPB72056.1"/>
    <property type="molecule type" value="Genomic_DNA"/>
</dbReference>
<proteinExistence type="predicted"/>
<reference evidence="1 2" key="1">
    <citation type="submission" date="2017-06" db="EMBL/GenBank/DDBJ databases">
        <title>Updating the genomic taxonomy and epidemiology of Campylobacter hyointestinalis; discovery in New Zealand farmed ruminants.</title>
        <authorList>
            <person name="Wilkinson D.A."/>
            <person name="Fayaz A."/>
            <person name="Biggs P.J."/>
            <person name="Midwinter A.C."/>
        </authorList>
    </citation>
    <scope>NUCLEOTIDE SEQUENCE [LARGE SCALE GENOMIC DNA]</scope>
    <source>
        <strain evidence="1 2">S1614a</strain>
    </source>
</reference>
<dbReference type="Gene3D" id="3.40.50.300">
    <property type="entry name" value="P-loop containing nucleotide triphosphate hydrolases"/>
    <property type="match status" value="1"/>
</dbReference>
<evidence type="ECO:0000313" key="1">
    <source>
        <dbReference type="EMBL" id="PPB72056.1"/>
    </source>
</evidence>
<dbReference type="Proteomes" id="UP000239685">
    <property type="component" value="Unassembled WGS sequence"/>
</dbReference>
<dbReference type="InterPro" id="IPR027417">
    <property type="entry name" value="P-loop_NTPase"/>
</dbReference>
<evidence type="ECO:0000313" key="2">
    <source>
        <dbReference type="Proteomes" id="UP000239685"/>
    </source>
</evidence>
<protein>
    <submittedName>
        <fullName evidence="1">Uncharacterized protein</fullName>
    </submittedName>
</protein>
<dbReference type="AlphaFoldDB" id="A0A2S5J589"/>
<gene>
    <name evidence="1" type="ORF">CDQ78_03760</name>
</gene>
<accession>A0A2S5J589</accession>